<dbReference type="Gene3D" id="3.10.100.10">
    <property type="entry name" value="Mannose-Binding Protein A, subunit A"/>
    <property type="match status" value="1"/>
</dbReference>
<reference evidence="3" key="1">
    <citation type="submission" date="2021-02" db="EMBL/GenBank/DDBJ databases">
        <authorList>
            <person name="Nowell W R."/>
        </authorList>
    </citation>
    <scope>NUCLEOTIDE SEQUENCE</scope>
    <source>
        <strain evidence="3">Ploen Becks lab</strain>
    </source>
</reference>
<dbReference type="SMART" id="SM00034">
    <property type="entry name" value="CLECT"/>
    <property type="match status" value="1"/>
</dbReference>
<feature type="domain" description="C-type lectin" evidence="2">
    <location>
        <begin position="148"/>
        <end position="263"/>
    </location>
</feature>
<protein>
    <recommendedName>
        <fullName evidence="2">C-type lectin domain-containing protein</fullName>
    </recommendedName>
</protein>
<organism evidence="3 4">
    <name type="scientific">Brachionus calyciflorus</name>
    <dbReference type="NCBI Taxonomy" id="104777"/>
    <lineage>
        <taxon>Eukaryota</taxon>
        <taxon>Metazoa</taxon>
        <taxon>Spiralia</taxon>
        <taxon>Gnathifera</taxon>
        <taxon>Rotifera</taxon>
        <taxon>Eurotatoria</taxon>
        <taxon>Monogononta</taxon>
        <taxon>Pseudotrocha</taxon>
        <taxon>Ploima</taxon>
        <taxon>Brachionidae</taxon>
        <taxon>Brachionus</taxon>
    </lineage>
</organism>
<evidence type="ECO:0000313" key="3">
    <source>
        <dbReference type="EMBL" id="CAF0964319.1"/>
    </source>
</evidence>
<keyword evidence="4" id="KW-1185">Reference proteome</keyword>
<keyword evidence="1" id="KW-0472">Membrane</keyword>
<name>A0A814EBY9_9BILA</name>
<dbReference type="InterPro" id="IPR016186">
    <property type="entry name" value="C-type_lectin-like/link_sf"/>
</dbReference>
<dbReference type="AlphaFoldDB" id="A0A814EBY9"/>
<evidence type="ECO:0000259" key="2">
    <source>
        <dbReference type="PROSITE" id="PS50041"/>
    </source>
</evidence>
<dbReference type="SUPFAM" id="SSF56436">
    <property type="entry name" value="C-type lectin-like"/>
    <property type="match status" value="1"/>
</dbReference>
<comment type="caution">
    <text evidence="3">The sequence shown here is derived from an EMBL/GenBank/DDBJ whole genome shotgun (WGS) entry which is preliminary data.</text>
</comment>
<evidence type="ECO:0000256" key="1">
    <source>
        <dbReference type="SAM" id="Phobius"/>
    </source>
</evidence>
<feature type="transmembrane region" description="Helical" evidence="1">
    <location>
        <begin position="7"/>
        <end position="26"/>
    </location>
</feature>
<keyword evidence="1" id="KW-1133">Transmembrane helix</keyword>
<dbReference type="PROSITE" id="PS50041">
    <property type="entry name" value="C_TYPE_LECTIN_2"/>
    <property type="match status" value="1"/>
</dbReference>
<dbReference type="OrthoDB" id="6337382at2759"/>
<dbReference type="InterPro" id="IPR001304">
    <property type="entry name" value="C-type_lectin-like"/>
</dbReference>
<proteinExistence type="predicted"/>
<dbReference type="CDD" id="cd00037">
    <property type="entry name" value="CLECT"/>
    <property type="match status" value="1"/>
</dbReference>
<gene>
    <name evidence="3" type="ORF">OXX778_LOCUS14588</name>
</gene>
<dbReference type="Pfam" id="PF00059">
    <property type="entry name" value="Lectin_C"/>
    <property type="match status" value="1"/>
</dbReference>
<dbReference type="EMBL" id="CAJNOC010003029">
    <property type="protein sequence ID" value="CAF0964319.1"/>
    <property type="molecule type" value="Genomic_DNA"/>
</dbReference>
<evidence type="ECO:0000313" key="4">
    <source>
        <dbReference type="Proteomes" id="UP000663879"/>
    </source>
</evidence>
<dbReference type="Proteomes" id="UP000663879">
    <property type="component" value="Unassembled WGS sequence"/>
</dbReference>
<sequence length="274" mass="31633">MKVALRIIIGLGFYLIKIWPTVSILLNNSTLVAKNFIITTNDSLIFQEIIVNKFLCLQKCSIDPYCLYTQYEVNTCSLYSEDAMNKLVSSNDKIIYQKSNYEFQEKIIMESNIQSDLSISCLNSSYFSSIKTNSCLPCKTGFIKYSELPFNCYHYEKGLRNYVDSKSYCKSSGGVLFTPQTQNERYFLTQRFSDEFPILFRFISVNVNSSITRVEEKFKWPDGSDVVGFSKGEPNNLFGSKSYLREGCLEIRFNAYFYDIPCSNSYLLTICQQE</sequence>
<keyword evidence="1" id="KW-0812">Transmembrane</keyword>
<dbReference type="InterPro" id="IPR016187">
    <property type="entry name" value="CTDL_fold"/>
</dbReference>
<accession>A0A814EBY9</accession>